<evidence type="ECO:0000313" key="3">
    <source>
        <dbReference type="Proteomes" id="UP000238565"/>
    </source>
</evidence>
<keyword evidence="1" id="KW-0732">Signal</keyword>
<dbReference type="Proteomes" id="UP000238565">
    <property type="component" value="Unassembled WGS sequence"/>
</dbReference>
<dbReference type="EMBL" id="PTPZ01000005">
    <property type="protein sequence ID" value="PPZ91138.1"/>
    <property type="molecule type" value="Genomic_DNA"/>
</dbReference>
<name>A0A2S7I3H0_9FLAO</name>
<comment type="caution">
    <text evidence="2">The sequence shown here is derived from an EMBL/GenBank/DDBJ whole genome shotgun (WGS) entry which is preliminary data.</text>
</comment>
<dbReference type="RefSeq" id="WP_104793847.1">
    <property type="nucleotide sequence ID" value="NZ_PTPZ01000005.1"/>
</dbReference>
<sequence length="193" mass="21965">MKSLNKNLIFTLILALMTIIACKKEQTISDIDVLRNGNNEDVYSTTKLDSAQAIASITQQKLQELYDISALYSSGNKNTAIDSLNYEQIQGYFVKKDSANVMGLLKELDSLKVKLVKVKNLSINTEINGKDTLDYANYTVEYKDRDQRMIGEFNKKSQYKLLKSPVNFKKEFKFYFVEIDVKPKDSTSVGVTK</sequence>
<accession>A0A2S7I3H0</accession>
<protein>
    <recommendedName>
        <fullName evidence="4">Lipoprotein</fullName>
    </recommendedName>
</protein>
<reference evidence="2 3" key="1">
    <citation type="submission" date="2018-02" db="EMBL/GenBank/DDBJ databases">
        <title>Draft genome sequence of bacterial isolates from marine environment.</title>
        <authorList>
            <person name="Singh S.K."/>
            <person name="Hill R."/>
            <person name="Major S."/>
            <person name="Cai H."/>
            <person name="Li Y."/>
        </authorList>
    </citation>
    <scope>NUCLEOTIDE SEQUENCE [LARGE SCALE GENOMIC DNA]</scope>
    <source>
        <strain evidence="2 3">IMET F</strain>
    </source>
</reference>
<evidence type="ECO:0000313" key="2">
    <source>
        <dbReference type="EMBL" id="PPZ91138.1"/>
    </source>
</evidence>
<proteinExistence type="predicted"/>
<feature type="chain" id="PRO_5015405640" description="Lipoprotein" evidence="1">
    <location>
        <begin position="24"/>
        <end position="193"/>
    </location>
</feature>
<gene>
    <name evidence="2" type="ORF">C3729_08980</name>
</gene>
<dbReference type="PROSITE" id="PS51257">
    <property type="entry name" value="PROKAR_LIPOPROTEIN"/>
    <property type="match status" value="1"/>
</dbReference>
<evidence type="ECO:0008006" key="4">
    <source>
        <dbReference type="Google" id="ProtNLM"/>
    </source>
</evidence>
<organism evidence="2 3">
    <name type="scientific">Cloacibacterium normanense</name>
    <dbReference type="NCBI Taxonomy" id="237258"/>
    <lineage>
        <taxon>Bacteria</taxon>
        <taxon>Pseudomonadati</taxon>
        <taxon>Bacteroidota</taxon>
        <taxon>Flavobacteriia</taxon>
        <taxon>Flavobacteriales</taxon>
        <taxon>Weeksellaceae</taxon>
    </lineage>
</organism>
<dbReference type="AlphaFoldDB" id="A0A2S7I3H0"/>
<feature type="signal peptide" evidence="1">
    <location>
        <begin position="1"/>
        <end position="23"/>
    </location>
</feature>
<evidence type="ECO:0000256" key="1">
    <source>
        <dbReference type="SAM" id="SignalP"/>
    </source>
</evidence>